<evidence type="ECO:0000313" key="1">
    <source>
        <dbReference type="EMBL" id="MBC1935328.1"/>
    </source>
</evidence>
<name>A0A7X0Y245_9LIST</name>
<gene>
    <name evidence="1" type="ORF">HCA69_03055</name>
</gene>
<dbReference type="NCBIfam" id="TIGR04197">
    <property type="entry name" value="T7SS_SACOL2603"/>
    <property type="match status" value="1"/>
</dbReference>
<proteinExistence type="predicted"/>
<organism evidence="1 2">
    <name type="scientific">Listeria grandensis</name>
    <dbReference type="NCBI Taxonomy" id="1494963"/>
    <lineage>
        <taxon>Bacteria</taxon>
        <taxon>Bacillati</taxon>
        <taxon>Bacillota</taxon>
        <taxon>Bacilli</taxon>
        <taxon>Bacillales</taxon>
        <taxon>Listeriaceae</taxon>
        <taxon>Listeria</taxon>
    </lineage>
</organism>
<protein>
    <submittedName>
        <fullName evidence="1">DUF3130 family protein</fullName>
    </submittedName>
</protein>
<dbReference type="Proteomes" id="UP000535908">
    <property type="component" value="Unassembled WGS sequence"/>
</dbReference>
<dbReference type="RefSeq" id="WP_185525466.1">
    <property type="nucleotide sequence ID" value="NZ_JAARWN010000001.1"/>
</dbReference>
<comment type="caution">
    <text evidence="1">The sequence shown here is derived from an EMBL/GenBank/DDBJ whole genome shotgun (WGS) entry which is preliminary data.</text>
</comment>
<dbReference type="Pfam" id="PF11328">
    <property type="entry name" value="DUF3130"/>
    <property type="match status" value="1"/>
</dbReference>
<sequence length="94" mass="10750">MREIKIDEINLQKYATSFGKIENKGYTPLRNGNMSYTRANSINEFRNNLVDLVLTVEKMQQAVSQDALRLKQMGTAFAKQDRALGQEIGQIEVR</sequence>
<accession>A0A7X0Y245</accession>
<dbReference type="AlphaFoldDB" id="A0A7X0Y245"/>
<dbReference type="EMBL" id="JAARWN010000001">
    <property type="protein sequence ID" value="MBC1935328.1"/>
    <property type="molecule type" value="Genomic_DNA"/>
</dbReference>
<dbReference type="InterPro" id="IPR021477">
    <property type="entry name" value="TVIIS_effector_SACOL2603_fam"/>
</dbReference>
<evidence type="ECO:0000313" key="2">
    <source>
        <dbReference type="Proteomes" id="UP000535908"/>
    </source>
</evidence>
<reference evidence="1 2" key="1">
    <citation type="submission" date="2020-03" db="EMBL/GenBank/DDBJ databases">
        <title>Soil Listeria distribution.</title>
        <authorList>
            <person name="Liao J."/>
            <person name="Wiedmann M."/>
        </authorList>
    </citation>
    <scope>NUCLEOTIDE SEQUENCE [LARGE SCALE GENOMIC DNA]</scope>
    <source>
        <strain evidence="1 2">FSL L7-0741</strain>
    </source>
</reference>